<dbReference type="SUPFAM" id="SSF81343">
    <property type="entry name" value="Fumarate reductase respiratory complex transmembrane subunits"/>
    <property type="match status" value="1"/>
</dbReference>
<dbReference type="AlphaFoldDB" id="A0A916ZHQ8"/>
<feature type="binding site" description="axial binding residue" evidence="12">
    <location>
        <position position="83"/>
    </location>
    <ligand>
        <name>heme</name>
        <dbReference type="ChEBI" id="CHEBI:30413"/>
        <note>ligand shared with second transmembrane subunit</note>
    </ligand>
    <ligandPart>
        <name>Fe</name>
        <dbReference type="ChEBI" id="CHEBI:18248"/>
    </ligandPart>
</feature>
<comment type="subcellular location">
    <subcellularLocation>
        <location evidence="2">Membrane</location>
        <topology evidence="2">Multi-pass membrane protein</topology>
    </subcellularLocation>
</comment>
<evidence type="ECO:0000256" key="1">
    <source>
        <dbReference type="ARBA" id="ARBA00004050"/>
    </source>
</evidence>
<evidence type="ECO:0000256" key="2">
    <source>
        <dbReference type="ARBA" id="ARBA00004141"/>
    </source>
</evidence>
<keyword evidence="6 13" id="KW-0812">Transmembrane</keyword>
<evidence type="ECO:0000313" key="15">
    <source>
        <dbReference type="Proteomes" id="UP000644699"/>
    </source>
</evidence>
<dbReference type="GO" id="GO:0006099">
    <property type="term" value="P:tricarboxylic acid cycle"/>
    <property type="evidence" value="ECO:0007669"/>
    <property type="project" value="InterPro"/>
</dbReference>
<feature type="transmembrane region" description="Helical" evidence="13">
    <location>
        <begin position="27"/>
        <end position="47"/>
    </location>
</feature>
<keyword evidence="15" id="KW-1185">Reference proteome</keyword>
<proteinExistence type="inferred from homology"/>
<evidence type="ECO:0000256" key="13">
    <source>
        <dbReference type="SAM" id="Phobius"/>
    </source>
</evidence>
<keyword evidence="10 13" id="KW-0472">Membrane</keyword>
<evidence type="ECO:0000256" key="11">
    <source>
        <dbReference type="ARBA" id="ARBA00025912"/>
    </source>
</evidence>
<evidence type="ECO:0000256" key="9">
    <source>
        <dbReference type="ARBA" id="ARBA00023004"/>
    </source>
</evidence>
<comment type="subunit">
    <text evidence="11">Part of an enzyme complex containing four subunits: a flavoprotein, an iron-sulfur protein, plus two membrane-anchoring proteins, SdhC and SdhD. The complex can form homotrimers.</text>
</comment>
<evidence type="ECO:0000256" key="3">
    <source>
        <dbReference type="ARBA" id="ARBA00007244"/>
    </source>
</evidence>
<comment type="cofactor">
    <cofactor evidence="12">
        <name>heme</name>
        <dbReference type="ChEBI" id="CHEBI:30413"/>
    </cofactor>
    <text evidence="12">The heme is bound between the two transmembrane subunits.</text>
</comment>
<name>A0A916ZHQ8_9HYPH</name>
<dbReference type="PROSITE" id="PS01000">
    <property type="entry name" value="SDH_CYT_1"/>
    <property type="match status" value="1"/>
</dbReference>
<dbReference type="PANTHER" id="PTHR10978">
    <property type="entry name" value="SUCCINATE DEHYDROGENASE CYTOCHROME B560 SUBUNIT"/>
    <property type="match status" value="1"/>
</dbReference>
<feature type="transmembrane region" description="Helical" evidence="13">
    <location>
        <begin position="59"/>
        <end position="81"/>
    </location>
</feature>
<evidence type="ECO:0000256" key="4">
    <source>
        <dbReference type="ARBA" id="ARBA00020076"/>
    </source>
</evidence>
<dbReference type="PROSITE" id="PS01001">
    <property type="entry name" value="SDH_CYT_2"/>
    <property type="match status" value="1"/>
</dbReference>
<comment type="function">
    <text evidence="1">Membrane-anchoring subunit of succinate dehydrogenase (SDH).</text>
</comment>
<keyword evidence="9 12" id="KW-0408">Iron</keyword>
<dbReference type="InterPro" id="IPR000701">
    <property type="entry name" value="SuccDH_FuR_B_TM-su"/>
</dbReference>
<dbReference type="GO" id="GO:0009055">
    <property type="term" value="F:electron transfer activity"/>
    <property type="evidence" value="ECO:0007669"/>
    <property type="project" value="InterPro"/>
</dbReference>
<dbReference type="CDD" id="cd03499">
    <property type="entry name" value="SQR_TypeC_SdhC"/>
    <property type="match status" value="1"/>
</dbReference>
<dbReference type="InterPro" id="IPR018495">
    <property type="entry name" value="Succ_DH_cyt_bsu_CS"/>
</dbReference>
<keyword evidence="5 12" id="KW-0349">Heme</keyword>
<dbReference type="Pfam" id="PF01127">
    <property type="entry name" value="Sdh_cyt"/>
    <property type="match status" value="1"/>
</dbReference>
<reference evidence="14" key="1">
    <citation type="journal article" date="2014" name="Int. J. Syst. Evol. Microbiol.">
        <title>Complete genome sequence of Corynebacterium casei LMG S-19264T (=DSM 44701T), isolated from a smear-ripened cheese.</title>
        <authorList>
            <consortium name="US DOE Joint Genome Institute (JGI-PGF)"/>
            <person name="Walter F."/>
            <person name="Albersmeier A."/>
            <person name="Kalinowski J."/>
            <person name="Ruckert C."/>
        </authorList>
    </citation>
    <scope>NUCLEOTIDE SEQUENCE</scope>
    <source>
        <strain evidence="14">CGMCC 1.15367</strain>
    </source>
</reference>
<dbReference type="GO" id="GO:0046872">
    <property type="term" value="F:metal ion binding"/>
    <property type="evidence" value="ECO:0007669"/>
    <property type="project" value="UniProtKB-KW"/>
</dbReference>
<dbReference type="Gene3D" id="1.20.1300.10">
    <property type="entry name" value="Fumarate reductase/succinate dehydrogenase, transmembrane subunit"/>
    <property type="match status" value="1"/>
</dbReference>
<gene>
    <name evidence="14" type="ORF">GCM10011390_15110</name>
</gene>
<comment type="caution">
    <text evidence="14">The sequence shown here is derived from an EMBL/GenBank/DDBJ whole genome shotgun (WGS) entry which is preliminary data.</text>
</comment>
<evidence type="ECO:0000256" key="6">
    <source>
        <dbReference type="ARBA" id="ARBA00022692"/>
    </source>
</evidence>
<evidence type="ECO:0000256" key="5">
    <source>
        <dbReference type="ARBA" id="ARBA00022617"/>
    </source>
</evidence>
<dbReference type="Proteomes" id="UP000644699">
    <property type="component" value="Unassembled WGS sequence"/>
</dbReference>
<evidence type="ECO:0000256" key="12">
    <source>
        <dbReference type="PIRSR" id="PIRSR000178-1"/>
    </source>
</evidence>
<dbReference type="EMBL" id="BMIQ01000002">
    <property type="protein sequence ID" value="GGD97302.1"/>
    <property type="molecule type" value="Genomic_DNA"/>
</dbReference>
<keyword evidence="7 12" id="KW-0479">Metal-binding</keyword>
<dbReference type="RefSeq" id="WP_188907618.1">
    <property type="nucleotide sequence ID" value="NZ_BMIQ01000002.1"/>
</dbReference>
<dbReference type="PANTHER" id="PTHR10978:SF5">
    <property type="entry name" value="SUCCINATE DEHYDROGENASE CYTOCHROME B560 SUBUNIT, MITOCHONDRIAL"/>
    <property type="match status" value="1"/>
</dbReference>
<keyword evidence="8 13" id="KW-1133">Transmembrane helix</keyword>
<evidence type="ECO:0000256" key="10">
    <source>
        <dbReference type="ARBA" id="ARBA00023136"/>
    </source>
</evidence>
<organism evidence="14 15">
    <name type="scientific">Aureimonas endophytica</name>
    <dbReference type="NCBI Taxonomy" id="2027858"/>
    <lineage>
        <taxon>Bacteria</taxon>
        <taxon>Pseudomonadati</taxon>
        <taxon>Pseudomonadota</taxon>
        <taxon>Alphaproteobacteria</taxon>
        <taxon>Hyphomicrobiales</taxon>
        <taxon>Aurantimonadaceae</taxon>
        <taxon>Aureimonas</taxon>
    </lineage>
</organism>
<sequence>MSDAKLTRPLSPHLTVYRFRPTMAVSIIHRITGGALYFGTILVVWWLAAAASGPEAFAWASWFFGSILGRLVLFVYSWVLIHHMLGGIRHFIWDTGHGLAKETSTKLALANVAGSAGLTVLLWLAVAIF</sequence>
<accession>A0A916ZHQ8</accession>
<comment type="similarity">
    <text evidence="3">Belongs to the cytochrome b560 family.</text>
</comment>
<dbReference type="PIRSF" id="PIRSF000178">
    <property type="entry name" value="SDH_cyt_b560"/>
    <property type="match status" value="1"/>
</dbReference>
<dbReference type="InterPro" id="IPR034804">
    <property type="entry name" value="SQR/QFR_C/D"/>
</dbReference>
<feature type="transmembrane region" description="Helical" evidence="13">
    <location>
        <begin position="107"/>
        <end position="128"/>
    </location>
</feature>
<protein>
    <recommendedName>
        <fullName evidence="4">Succinate dehydrogenase cytochrome b556 subunit</fullName>
    </recommendedName>
</protein>
<reference evidence="14" key="2">
    <citation type="submission" date="2020-09" db="EMBL/GenBank/DDBJ databases">
        <authorList>
            <person name="Sun Q."/>
            <person name="Zhou Y."/>
        </authorList>
    </citation>
    <scope>NUCLEOTIDE SEQUENCE</scope>
    <source>
        <strain evidence="14">CGMCC 1.15367</strain>
    </source>
</reference>
<dbReference type="InterPro" id="IPR014314">
    <property type="entry name" value="Succ_DH_cytb556"/>
</dbReference>
<evidence type="ECO:0000256" key="8">
    <source>
        <dbReference type="ARBA" id="ARBA00022989"/>
    </source>
</evidence>
<evidence type="ECO:0000313" key="14">
    <source>
        <dbReference type="EMBL" id="GGD97302.1"/>
    </source>
</evidence>
<dbReference type="NCBIfam" id="TIGR02970">
    <property type="entry name" value="succ_dehyd_cytB"/>
    <property type="match status" value="1"/>
</dbReference>
<dbReference type="GO" id="GO:0016020">
    <property type="term" value="C:membrane"/>
    <property type="evidence" value="ECO:0007669"/>
    <property type="project" value="UniProtKB-SubCell"/>
</dbReference>
<evidence type="ECO:0000256" key="7">
    <source>
        <dbReference type="ARBA" id="ARBA00022723"/>
    </source>
</evidence>